<accession>A0ACC5REZ3</accession>
<gene>
    <name evidence="1" type="ORF">JHL16_33150</name>
</gene>
<keyword evidence="1" id="KW-0547">Nucleotide-binding</keyword>
<organism evidence="1 2">
    <name type="scientific">Taklimakanibacter albus</name>
    <dbReference type="NCBI Taxonomy" id="2800327"/>
    <lineage>
        <taxon>Bacteria</taxon>
        <taxon>Pseudomonadati</taxon>
        <taxon>Pseudomonadota</taxon>
        <taxon>Alphaproteobacteria</taxon>
        <taxon>Hyphomicrobiales</taxon>
        <taxon>Aestuariivirgaceae</taxon>
        <taxon>Taklimakanibacter</taxon>
    </lineage>
</organism>
<evidence type="ECO:0000313" key="1">
    <source>
        <dbReference type="EMBL" id="MBK1871261.1"/>
    </source>
</evidence>
<evidence type="ECO:0000313" key="2">
    <source>
        <dbReference type="Proteomes" id="UP000616151"/>
    </source>
</evidence>
<proteinExistence type="predicted"/>
<keyword evidence="1" id="KW-0067">ATP-binding</keyword>
<dbReference type="Proteomes" id="UP000616151">
    <property type="component" value="Unassembled WGS sequence"/>
</dbReference>
<reference evidence="1" key="1">
    <citation type="submission" date="2021-01" db="EMBL/GenBank/DDBJ databases">
        <authorList>
            <person name="Sun Q."/>
        </authorList>
    </citation>
    <scope>NUCLEOTIDE SEQUENCE</scope>
    <source>
        <strain evidence="1">YIM B02566</strain>
    </source>
</reference>
<protein>
    <submittedName>
        <fullName evidence="1">ABC transporter ATP-binding protein</fullName>
    </submittedName>
</protein>
<keyword evidence="2" id="KW-1185">Reference proteome</keyword>
<name>A0ACC5REZ3_9HYPH</name>
<comment type="caution">
    <text evidence="1">The sequence shown here is derived from an EMBL/GenBank/DDBJ whole genome shotgun (WGS) entry which is preliminary data.</text>
</comment>
<dbReference type="EMBL" id="JAENHL010000008">
    <property type="protein sequence ID" value="MBK1871261.1"/>
    <property type="molecule type" value="Genomic_DNA"/>
</dbReference>
<sequence length="349" mass="37929">MRRAAARSDGSAWPSGGLPQSPRARRLMTPLLEVSDVVIRFPIHSRIAARLTGQPSSIEAVAGVSFTLEAGSTYALVGESGSGKTTLARAITGLVPIEGGQVDFAGRTISGLSEAALRGVRREIAMIFQDPIGSLSPRLSVRAILAEPFKVHGETADLDGKIARLLDDVGLSPHFAQRYPHQLSGGQARRVSIARALALRPKLVIADEPTAGLDVSIQGEMLNLMRDLQRKFGTTFLMITHNLNVVRHVADRMAVMYLGRIVEEGLTDDIFKAPRHRYTTALLSANLKAEPEAASYVIEAEGETPSLLNRPKGCEFHPRCLFKREVCRTAMPEEQMPSADHRFACHNPA</sequence>